<dbReference type="EMBL" id="AUSU01000621">
    <property type="protein sequence ID" value="EPS72969.1"/>
    <property type="molecule type" value="Genomic_DNA"/>
</dbReference>
<accession>S8CZP9</accession>
<reference evidence="1 2" key="1">
    <citation type="journal article" date="2013" name="BMC Genomics">
        <title>The miniature genome of a carnivorous plant Genlisea aurea contains a low number of genes and short non-coding sequences.</title>
        <authorList>
            <person name="Leushkin E.V."/>
            <person name="Sutormin R.A."/>
            <person name="Nabieva E.R."/>
            <person name="Penin A.A."/>
            <person name="Kondrashov A.S."/>
            <person name="Logacheva M.D."/>
        </authorList>
    </citation>
    <scope>NUCLEOTIDE SEQUENCE [LARGE SCALE GENOMIC DNA]</scope>
</reference>
<dbReference type="Proteomes" id="UP000015453">
    <property type="component" value="Unassembled WGS sequence"/>
</dbReference>
<dbReference type="InterPro" id="IPR035979">
    <property type="entry name" value="RBD_domain_sf"/>
</dbReference>
<feature type="non-terminal residue" evidence="1">
    <location>
        <position position="76"/>
    </location>
</feature>
<dbReference type="SUPFAM" id="SSF54928">
    <property type="entry name" value="RNA-binding domain, RBD"/>
    <property type="match status" value="1"/>
</dbReference>
<dbReference type="Gene3D" id="3.30.70.330">
    <property type="match status" value="1"/>
</dbReference>
<gene>
    <name evidence="1" type="ORF">M569_01788</name>
</gene>
<comment type="caution">
    <text evidence="1">The sequence shown here is derived from an EMBL/GenBank/DDBJ whole genome shotgun (WGS) entry which is preliminary data.</text>
</comment>
<dbReference type="GO" id="GO:0003676">
    <property type="term" value="F:nucleic acid binding"/>
    <property type="evidence" value="ECO:0007669"/>
    <property type="project" value="InterPro"/>
</dbReference>
<feature type="non-terminal residue" evidence="1">
    <location>
        <position position="1"/>
    </location>
</feature>
<name>S8CZP9_9LAMI</name>
<evidence type="ECO:0000313" key="1">
    <source>
        <dbReference type="EMBL" id="EPS72969.1"/>
    </source>
</evidence>
<organism evidence="1 2">
    <name type="scientific">Genlisea aurea</name>
    <dbReference type="NCBI Taxonomy" id="192259"/>
    <lineage>
        <taxon>Eukaryota</taxon>
        <taxon>Viridiplantae</taxon>
        <taxon>Streptophyta</taxon>
        <taxon>Embryophyta</taxon>
        <taxon>Tracheophyta</taxon>
        <taxon>Spermatophyta</taxon>
        <taxon>Magnoliopsida</taxon>
        <taxon>eudicotyledons</taxon>
        <taxon>Gunneridae</taxon>
        <taxon>Pentapetalae</taxon>
        <taxon>asterids</taxon>
        <taxon>lamiids</taxon>
        <taxon>Lamiales</taxon>
        <taxon>Lentibulariaceae</taxon>
        <taxon>Genlisea</taxon>
    </lineage>
</organism>
<evidence type="ECO:0000313" key="2">
    <source>
        <dbReference type="Proteomes" id="UP000015453"/>
    </source>
</evidence>
<sequence>FFVTGFSGNTNAREIREPYHTLAPIVDVIIPAKLTKARARFAFIRVKKNEARNFLAKARAQRCGGRFLQVFPAIPR</sequence>
<protein>
    <recommendedName>
        <fullName evidence="3">RRM domain-containing protein</fullName>
    </recommendedName>
</protein>
<dbReference type="AlphaFoldDB" id="S8CZP9"/>
<dbReference type="InterPro" id="IPR012677">
    <property type="entry name" value="Nucleotide-bd_a/b_plait_sf"/>
</dbReference>
<proteinExistence type="predicted"/>
<keyword evidence="2" id="KW-1185">Reference proteome</keyword>
<evidence type="ECO:0008006" key="3">
    <source>
        <dbReference type="Google" id="ProtNLM"/>
    </source>
</evidence>